<gene>
    <name evidence="1" type="ORF">B296_00024512</name>
</gene>
<evidence type="ECO:0000313" key="1">
    <source>
        <dbReference type="EMBL" id="RRT50525.1"/>
    </source>
</evidence>
<evidence type="ECO:0000313" key="2">
    <source>
        <dbReference type="Proteomes" id="UP000287651"/>
    </source>
</evidence>
<dbReference type="EMBL" id="AMZH03012725">
    <property type="protein sequence ID" value="RRT50525.1"/>
    <property type="molecule type" value="Genomic_DNA"/>
</dbReference>
<accession>A0A426YFL6</accession>
<dbReference type="Proteomes" id="UP000287651">
    <property type="component" value="Unassembled WGS sequence"/>
</dbReference>
<protein>
    <submittedName>
        <fullName evidence="1">Uncharacterized protein</fullName>
    </submittedName>
</protein>
<proteinExistence type="predicted"/>
<name>A0A426YFL6_ENSVE</name>
<feature type="non-terminal residue" evidence="1">
    <location>
        <position position="1"/>
    </location>
</feature>
<organism evidence="1 2">
    <name type="scientific">Ensete ventricosum</name>
    <name type="common">Abyssinian banana</name>
    <name type="synonym">Musa ensete</name>
    <dbReference type="NCBI Taxonomy" id="4639"/>
    <lineage>
        <taxon>Eukaryota</taxon>
        <taxon>Viridiplantae</taxon>
        <taxon>Streptophyta</taxon>
        <taxon>Embryophyta</taxon>
        <taxon>Tracheophyta</taxon>
        <taxon>Spermatophyta</taxon>
        <taxon>Magnoliopsida</taxon>
        <taxon>Liliopsida</taxon>
        <taxon>Zingiberales</taxon>
        <taxon>Musaceae</taxon>
        <taxon>Ensete</taxon>
    </lineage>
</organism>
<comment type="caution">
    <text evidence="1">The sequence shown here is derived from an EMBL/GenBank/DDBJ whole genome shotgun (WGS) entry which is preliminary data.</text>
</comment>
<reference evidence="1 2" key="1">
    <citation type="journal article" date="2014" name="Agronomy (Basel)">
        <title>A Draft Genome Sequence for Ensete ventricosum, the Drought-Tolerant Tree Against Hunger.</title>
        <authorList>
            <person name="Harrison J."/>
            <person name="Moore K.A."/>
            <person name="Paszkiewicz K."/>
            <person name="Jones T."/>
            <person name="Grant M."/>
            <person name="Ambacheew D."/>
            <person name="Muzemil S."/>
            <person name="Studholme D.J."/>
        </authorList>
    </citation>
    <scope>NUCLEOTIDE SEQUENCE [LARGE SCALE GENOMIC DNA]</scope>
</reference>
<dbReference type="AlphaFoldDB" id="A0A426YFL6"/>
<sequence length="59" mass="7032">LYRHITLKFIDNISLDTKYTYTTKTYQLIKICPNSSSFLLPPPSFKCFSMTRKIYKSKF</sequence>